<dbReference type="AlphaFoldDB" id="B9M157"/>
<dbReference type="EMBL" id="CP001390">
    <property type="protein sequence ID" value="ACM19127.1"/>
    <property type="molecule type" value="Genomic_DNA"/>
</dbReference>
<dbReference type="KEGG" id="geo:Geob_0765"/>
<dbReference type="STRING" id="316067.Geob_0765"/>
<dbReference type="HOGENOM" id="CLU_176174_0_0_7"/>
<keyword evidence="2" id="KW-1185">Reference proteome</keyword>
<dbReference type="Proteomes" id="UP000007721">
    <property type="component" value="Chromosome"/>
</dbReference>
<gene>
    <name evidence="1" type="ordered locus">Geob_0765</name>
</gene>
<evidence type="ECO:0000313" key="2">
    <source>
        <dbReference type="Proteomes" id="UP000007721"/>
    </source>
</evidence>
<protein>
    <submittedName>
        <fullName evidence="1">Uncharacterized protein</fullName>
    </submittedName>
</protein>
<sequence>MAKISAGLLIIFLMFLSITADLNGGLTTAAFGEEAWKEKLMGLCAKTDVAMTLSSQELKELIAGCEKLQPIIDGLEESPRKVYGKRLKMCRDLFVYVLEAKGRDAK</sequence>
<accession>B9M157</accession>
<name>B9M157_GEODF</name>
<evidence type="ECO:0000313" key="1">
    <source>
        <dbReference type="EMBL" id="ACM19127.1"/>
    </source>
</evidence>
<reference evidence="1 2" key="1">
    <citation type="submission" date="2009-01" db="EMBL/GenBank/DDBJ databases">
        <title>Complete sequence of Geobacter sp. FRC-32.</title>
        <authorList>
            <consortium name="US DOE Joint Genome Institute"/>
            <person name="Lucas S."/>
            <person name="Copeland A."/>
            <person name="Lapidus A."/>
            <person name="Glavina del Rio T."/>
            <person name="Dalin E."/>
            <person name="Tice H."/>
            <person name="Bruce D."/>
            <person name="Goodwin L."/>
            <person name="Pitluck S."/>
            <person name="Saunders E."/>
            <person name="Brettin T."/>
            <person name="Detter J.C."/>
            <person name="Han C."/>
            <person name="Larimer F."/>
            <person name="Land M."/>
            <person name="Hauser L."/>
            <person name="Kyrpides N."/>
            <person name="Ovchinnikova G."/>
            <person name="Kostka J."/>
            <person name="Richardson P."/>
        </authorList>
    </citation>
    <scope>NUCLEOTIDE SEQUENCE [LARGE SCALE GENOMIC DNA]</scope>
    <source>
        <strain evidence="2">DSM 22248 / JCM 15807 / FRC-32</strain>
    </source>
</reference>
<organism evidence="1 2">
    <name type="scientific">Geotalea daltonii (strain DSM 22248 / JCM 15807 / FRC-32)</name>
    <name type="common">Geobacter daltonii</name>
    <dbReference type="NCBI Taxonomy" id="316067"/>
    <lineage>
        <taxon>Bacteria</taxon>
        <taxon>Pseudomonadati</taxon>
        <taxon>Thermodesulfobacteriota</taxon>
        <taxon>Desulfuromonadia</taxon>
        <taxon>Geobacterales</taxon>
        <taxon>Geobacteraceae</taxon>
        <taxon>Geotalea</taxon>
    </lineage>
</organism>
<proteinExistence type="predicted"/>
<dbReference type="RefSeq" id="WP_012645856.1">
    <property type="nucleotide sequence ID" value="NC_011979.1"/>
</dbReference>